<evidence type="ECO:0000313" key="2">
    <source>
        <dbReference type="EMBL" id="ALS46309.1"/>
    </source>
</evidence>
<accession>A0A0U2VSD0</accession>
<reference evidence="2" key="1">
    <citation type="journal article" date="2015" name="Genome Biol. Evol.">
        <title>The Utility of Genome Skimming for Phylogenomic Analyses as Demonstrated for Glycerid Relationships (Annelida, Glyceridae).</title>
        <authorList>
            <person name="Richter S."/>
            <person name="Schwarz F."/>
            <person name="Hering L."/>
            <person name="Boggemann M."/>
            <person name="Bleidorn C."/>
        </authorList>
    </citation>
    <scope>NUCLEOTIDE SEQUENCE</scope>
    <source>
        <strain evidence="2">FS21</strain>
        <tissue evidence="2">Body wall</tissue>
    </source>
</reference>
<organism evidence="2">
    <name type="scientific">Glycera cf. oxycephala FS21</name>
    <dbReference type="NCBI Taxonomy" id="1763831"/>
    <lineage>
        <taxon>Eukaryota</taxon>
        <taxon>Metazoa</taxon>
        <taxon>Spiralia</taxon>
        <taxon>Lophotrochozoa</taxon>
        <taxon>Annelida</taxon>
        <taxon>Polychaeta</taxon>
        <taxon>Errantia</taxon>
        <taxon>Phyllodocida</taxon>
        <taxon>Glyceridae</taxon>
        <taxon>Glycera</taxon>
    </lineage>
</organism>
<keyword evidence="1" id="KW-0812">Transmembrane</keyword>
<keyword evidence="2" id="KW-0496">Mitochondrion</keyword>
<proteinExistence type="predicted"/>
<dbReference type="AlphaFoldDB" id="A0A0U2VSD0"/>
<dbReference type="EMBL" id="KT989329">
    <property type="protein sequence ID" value="ALS46309.1"/>
    <property type="molecule type" value="Genomic_DNA"/>
</dbReference>
<protein>
    <submittedName>
        <fullName evidence="2">ATP synthase F0 subunit 8</fullName>
    </submittedName>
</protein>
<evidence type="ECO:0000256" key="1">
    <source>
        <dbReference type="SAM" id="Phobius"/>
    </source>
</evidence>
<feature type="transmembrane region" description="Helical" evidence="1">
    <location>
        <begin position="6"/>
        <end position="29"/>
    </location>
</feature>
<geneLocation type="mitochondrion" evidence="2"/>
<gene>
    <name evidence="2" type="primary">atp8</name>
</gene>
<keyword evidence="1" id="KW-0472">Membrane</keyword>
<keyword evidence="1" id="KW-1133">Transmembrane helix</keyword>
<sequence>MPHLSPMSWILSPITFISLLIMFISITWWQQTYSFPKMNISTTSTQPKWNWN</sequence>
<name>A0A0U2VSD0_9ANNE</name>